<feature type="domain" description="Photolyase/cryptochrome alpha/beta" evidence="7">
    <location>
        <begin position="1"/>
        <end position="132"/>
    </location>
</feature>
<evidence type="ECO:0000256" key="1">
    <source>
        <dbReference type="ARBA" id="ARBA00022630"/>
    </source>
</evidence>
<dbReference type="Gene3D" id="1.10.579.10">
    <property type="entry name" value="DNA Cyclobutane Dipyrimidine Photolyase, subunit A, domain 3"/>
    <property type="match status" value="1"/>
</dbReference>
<gene>
    <name evidence="8" type="ORF">V6M85_04195</name>
</gene>
<evidence type="ECO:0000256" key="3">
    <source>
        <dbReference type="ARBA" id="ARBA00022991"/>
    </source>
</evidence>
<dbReference type="InterPro" id="IPR036155">
    <property type="entry name" value="Crypto/Photolyase_N_sf"/>
</dbReference>
<evidence type="ECO:0000313" key="9">
    <source>
        <dbReference type="Proteomes" id="UP001432202"/>
    </source>
</evidence>
<keyword evidence="9" id="KW-1185">Reference proteome</keyword>
<dbReference type="InterPro" id="IPR006050">
    <property type="entry name" value="DNA_photolyase_N"/>
</dbReference>
<dbReference type="EMBL" id="CP146016">
    <property type="protein sequence ID" value="WWQ61286.1"/>
    <property type="molecule type" value="Genomic_DNA"/>
</dbReference>
<dbReference type="RefSeq" id="WP_338603372.1">
    <property type="nucleotide sequence ID" value="NZ_CP146016.1"/>
</dbReference>
<dbReference type="PRINTS" id="PR00147">
    <property type="entry name" value="DNAPHOTLYASE"/>
</dbReference>
<dbReference type="InterPro" id="IPR005101">
    <property type="entry name" value="Cryptochr/Photolyase_FAD-bd"/>
</dbReference>
<proteinExistence type="inferred from homology"/>
<dbReference type="InterPro" id="IPR036134">
    <property type="entry name" value="Crypto/Photolyase_FAD-like_sf"/>
</dbReference>
<dbReference type="PANTHER" id="PTHR11455:SF9">
    <property type="entry name" value="CRYPTOCHROME CIRCADIAN CLOCK 5 ISOFORM X1"/>
    <property type="match status" value="1"/>
</dbReference>
<feature type="site" description="Electron transfer via tryptophanyl radical" evidence="5">
    <location>
        <position position="275"/>
    </location>
</feature>
<dbReference type="PROSITE" id="PS51645">
    <property type="entry name" value="PHR_CRY_ALPHA_BETA"/>
    <property type="match status" value="1"/>
</dbReference>
<comment type="cofactor">
    <cofactor evidence="4">
        <name>FAD</name>
        <dbReference type="ChEBI" id="CHEBI:57692"/>
    </cofactor>
    <text evidence="4">Binds 1 FAD per subunit.</text>
</comment>
<dbReference type="AlphaFoldDB" id="A0AAX4L4Z1"/>
<dbReference type="GO" id="GO:0003677">
    <property type="term" value="F:DNA binding"/>
    <property type="evidence" value="ECO:0007669"/>
    <property type="project" value="TreeGrafter"/>
</dbReference>
<feature type="binding site" evidence="4">
    <location>
        <begin position="244"/>
        <end position="251"/>
    </location>
    <ligand>
        <name>FAD</name>
        <dbReference type="ChEBI" id="CHEBI:57692"/>
    </ligand>
</feature>
<dbReference type="GO" id="GO:0003904">
    <property type="term" value="F:deoxyribodipyrimidine photo-lyase activity"/>
    <property type="evidence" value="ECO:0007669"/>
    <property type="project" value="UniProtKB-EC"/>
</dbReference>
<feature type="binding site" evidence="4">
    <location>
        <position position="203"/>
    </location>
    <ligand>
        <name>FAD</name>
        <dbReference type="ChEBI" id="CHEBI:57692"/>
    </ligand>
</feature>
<dbReference type="InterPro" id="IPR014729">
    <property type="entry name" value="Rossmann-like_a/b/a_fold"/>
</dbReference>
<evidence type="ECO:0000259" key="7">
    <source>
        <dbReference type="PROSITE" id="PS51645"/>
    </source>
</evidence>
<dbReference type="Gene3D" id="3.40.50.620">
    <property type="entry name" value="HUPs"/>
    <property type="match status" value="1"/>
</dbReference>
<dbReference type="Proteomes" id="UP001432202">
    <property type="component" value="Chromosome"/>
</dbReference>
<dbReference type="Gene3D" id="1.25.40.80">
    <property type="match status" value="1"/>
</dbReference>
<reference evidence="8 9" key="1">
    <citation type="submission" date="2024-02" db="EMBL/GenBank/DDBJ databases">
        <title>STSV induces naive adaptation in Sulfolobus.</title>
        <authorList>
            <person name="Xiang X."/>
            <person name="Song M."/>
        </authorList>
    </citation>
    <scope>NUCLEOTIDE SEQUENCE [LARGE SCALE GENOMIC DNA]</scope>
    <source>
        <strain evidence="8 9">RT2</strain>
    </source>
</reference>
<organism evidence="8 9">
    <name type="scientific">Sulfolobus tengchongensis</name>
    <dbReference type="NCBI Taxonomy" id="207809"/>
    <lineage>
        <taxon>Archaea</taxon>
        <taxon>Thermoproteota</taxon>
        <taxon>Thermoprotei</taxon>
        <taxon>Sulfolobales</taxon>
        <taxon>Sulfolobaceae</taxon>
        <taxon>Sulfolobus</taxon>
    </lineage>
</organism>
<protein>
    <submittedName>
        <fullName evidence="8">Deoxyribodipyrimidine photo-lyase</fullName>
        <ecNumber evidence="8">4.1.99.3</ecNumber>
    </submittedName>
</protein>
<dbReference type="PANTHER" id="PTHR11455">
    <property type="entry name" value="CRYPTOCHROME"/>
    <property type="match status" value="1"/>
</dbReference>
<dbReference type="SUPFAM" id="SSF52425">
    <property type="entry name" value="Cryptochrome/photolyase, N-terminal domain"/>
    <property type="match status" value="1"/>
</dbReference>
<feature type="site" description="Electron transfer via tryptophanyl radical" evidence="5">
    <location>
        <position position="351"/>
    </location>
</feature>
<dbReference type="GeneID" id="89335941"/>
<evidence type="ECO:0000313" key="8">
    <source>
        <dbReference type="EMBL" id="WWQ61286.1"/>
    </source>
</evidence>
<dbReference type="InterPro" id="IPR002081">
    <property type="entry name" value="Cryptochrome/DNA_photolyase_1"/>
</dbReference>
<sequence>MICLFIFRRDLRLDDNTGLIRALQECDEVIPAFIIDLRQVGDENEYKSDFALNFMFNSLNELNEDLKARGAKLHVYNGIAEEVVKGLIKDDIIDAVYFNEDYTPFSKMRDEIITQYCLKNNKAVRSFEDYLLVSKEDFKNYRNFTSFYNAVKNKQIRKPLTNTYTNYYKKSVGDEVELPNRREGRGGRKEGIALIERAKRINYDRRDYPAEDNVTFLSPHLKFGTVSVREVYHSLSDNQKLVRQLYWRDFYTLLAYYNERVFYEPLKKEYKCIEWENNEVLFKAWTEGRTGYPIIDAGMRQLSSTGYMHNRVRMLTAFFLVKVLLIDWRIGEKYFATKLIDYDPAVNNGNWQWVASVGTDYIFRVFDPWKQQKIYDPDAKYIKKWVKELSDYNPEIIHNAYKYNLRNYPKPIVDWRIRVNLAKKLYDKCKQVPFSNSP</sequence>
<dbReference type="GO" id="GO:0006139">
    <property type="term" value="P:nucleobase-containing compound metabolic process"/>
    <property type="evidence" value="ECO:0007669"/>
    <property type="project" value="UniProtKB-ARBA"/>
</dbReference>
<dbReference type="InterPro" id="IPR018394">
    <property type="entry name" value="DNA_photolyase_1_CS_C"/>
</dbReference>
<feature type="site" description="Electron transfer via tryptophanyl radical" evidence="5">
    <location>
        <position position="328"/>
    </location>
</feature>
<keyword evidence="1 4" id="KW-0285">Flavoprotein</keyword>
<name>A0AAX4L4Z1_9CREN</name>
<accession>A0AAX4L4Z1</accession>
<dbReference type="PROSITE" id="PS00394">
    <property type="entry name" value="DNA_PHOTOLYASES_1_1"/>
    <property type="match status" value="1"/>
</dbReference>
<dbReference type="Pfam" id="PF03441">
    <property type="entry name" value="FAD_binding_7"/>
    <property type="match status" value="1"/>
</dbReference>
<dbReference type="SUPFAM" id="SSF48173">
    <property type="entry name" value="Cryptochrome/photolyase FAD-binding domain"/>
    <property type="match status" value="1"/>
</dbReference>
<dbReference type="Pfam" id="PF00875">
    <property type="entry name" value="DNA_photolyase"/>
    <property type="match status" value="1"/>
</dbReference>
<dbReference type="GO" id="GO:0071949">
    <property type="term" value="F:FAD binding"/>
    <property type="evidence" value="ECO:0007669"/>
    <property type="project" value="TreeGrafter"/>
</dbReference>
<keyword evidence="3 6" id="KW-0157">Chromophore</keyword>
<evidence type="ECO:0000256" key="6">
    <source>
        <dbReference type="RuleBase" id="RU004182"/>
    </source>
</evidence>
<evidence type="ECO:0000256" key="5">
    <source>
        <dbReference type="PIRSR" id="PIRSR602081-2"/>
    </source>
</evidence>
<dbReference type="GO" id="GO:0006950">
    <property type="term" value="P:response to stress"/>
    <property type="evidence" value="ECO:0007669"/>
    <property type="project" value="UniProtKB-ARBA"/>
</dbReference>
<keyword evidence="8" id="KW-0456">Lyase</keyword>
<evidence type="ECO:0000256" key="4">
    <source>
        <dbReference type="PIRSR" id="PIRSR602081-1"/>
    </source>
</evidence>
<dbReference type="EC" id="4.1.99.3" evidence="8"/>
<keyword evidence="2 4" id="KW-0274">FAD</keyword>
<feature type="binding site" evidence="4">
    <location>
        <begin position="341"/>
        <end position="343"/>
    </location>
    <ligand>
        <name>FAD</name>
        <dbReference type="ChEBI" id="CHEBI:57692"/>
    </ligand>
</feature>
<evidence type="ECO:0000256" key="2">
    <source>
        <dbReference type="ARBA" id="ARBA00022827"/>
    </source>
</evidence>
<comment type="similarity">
    <text evidence="6">Belongs to the DNA photolyase family.</text>
</comment>